<dbReference type="Proteomes" id="UP000077315">
    <property type="component" value="Unassembled WGS sequence"/>
</dbReference>
<name>A0A162UR56_PHYB8</name>
<accession>A0A162UR56</accession>
<evidence type="ECO:0000313" key="1">
    <source>
        <dbReference type="EMBL" id="OAD77562.1"/>
    </source>
</evidence>
<gene>
    <name evidence="1" type="ORF">PHYBLDRAFT_141443</name>
</gene>
<dbReference type="InParanoid" id="A0A162UR56"/>
<dbReference type="OrthoDB" id="2230412at2759"/>
<evidence type="ECO:0000313" key="2">
    <source>
        <dbReference type="Proteomes" id="UP000077315"/>
    </source>
</evidence>
<keyword evidence="2" id="KW-1185">Reference proteome</keyword>
<organism evidence="1 2">
    <name type="scientific">Phycomyces blakesleeanus (strain ATCC 8743b / DSM 1359 / FGSC 10004 / NBRC 33097 / NRRL 1555)</name>
    <dbReference type="NCBI Taxonomy" id="763407"/>
    <lineage>
        <taxon>Eukaryota</taxon>
        <taxon>Fungi</taxon>
        <taxon>Fungi incertae sedis</taxon>
        <taxon>Mucoromycota</taxon>
        <taxon>Mucoromycotina</taxon>
        <taxon>Mucoromycetes</taxon>
        <taxon>Mucorales</taxon>
        <taxon>Phycomycetaceae</taxon>
        <taxon>Phycomyces</taxon>
    </lineage>
</organism>
<proteinExistence type="predicted"/>
<dbReference type="GeneID" id="28991500"/>
<reference evidence="2" key="1">
    <citation type="submission" date="2015-06" db="EMBL/GenBank/DDBJ databases">
        <title>Expansion of signal transduction pathways in fungi by whole-genome duplication.</title>
        <authorList>
            <consortium name="DOE Joint Genome Institute"/>
            <person name="Corrochano L.M."/>
            <person name="Kuo A."/>
            <person name="Marcet-Houben M."/>
            <person name="Polaino S."/>
            <person name="Salamov A."/>
            <person name="Villalobos J.M."/>
            <person name="Alvarez M.I."/>
            <person name="Avalos J."/>
            <person name="Benito E.P."/>
            <person name="Benoit I."/>
            <person name="Burger G."/>
            <person name="Camino L.P."/>
            <person name="Canovas D."/>
            <person name="Cerda-Olmedo E."/>
            <person name="Cheng J.-F."/>
            <person name="Dominguez A."/>
            <person name="Elias M."/>
            <person name="Eslava A.P."/>
            <person name="Glaser F."/>
            <person name="Grimwood J."/>
            <person name="Gutierrez G."/>
            <person name="Heitman J."/>
            <person name="Henrissat B."/>
            <person name="Iturriaga E.A."/>
            <person name="Lang B.F."/>
            <person name="Lavin J.L."/>
            <person name="Lee S."/>
            <person name="Li W."/>
            <person name="Lindquist E."/>
            <person name="Lopez-Garcia S."/>
            <person name="Luque E.M."/>
            <person name="Marcos A.T."/>
            <person name="Martin J."/>
            <person name="McCluskey K."/>
            <person name="Medina H.R."/>
            <person name="Miralles-Duran A."/>
            <person name="Miyazaki A."/>
            <person name="Munoz-Torres E."/>
            <person name="Oguiza J.A."/>
            <person name="Ohm R."/>
            <person name="Olmedo M."/>
            <person name="Orejas M."/>
            <person name="Ortiz-Castellanos L."/>
            <person name="Pisabarro A.G."/>
            <person name="Rodriguez-Romero J."/>
            <person name="Ruiz-Herrera J."/>
            <person name="Ruiz-Vazquez R."/>
            <person name="Sanz C."/>
            <person name="Schackwitz W."/>
            <person name="Schmutz J."/>
            <person name="Shahriari M."/>
            <person name="Shelest E."/>
            <person name="Silva-Franco F."/>
            <person name="Soanes D."/>
            <person name="Syed K."/>
            <person name="Tagua V.G."/>
            <person name="Talbot N.J."/>
            <person name="Thon M."/>
            <person name="De vries R.P."/>
            <person name="Wiebenga A."/>
            <person name="Yadav J.S."/>
            <person name="Braun E.L."/>
            <person name="Baker S."/>
            <person name="Garre V."/>
            <person name="Horwitz B."/>
            <person name="Torres-Martinez S."/>
            <person name="Idnurm A."/>
            <person name="Herrera-Estrella A."/>
            <person name="Gabaldon T."/>
            <person name="Grigoriev I.V."/>
        </authorList>
    </citation>
    <scope>NUCLEOTIDE SEQUENCE [LARGE SCALE GENOMIC DNA]</scope>
    <source>
        <strain evidence="2">NRRL 1555(-)</strain>
    </source>
</reference>
<protein>
    <submittedName>
        <fullName evidence="1">Uncharacterized protein</fullName>
    </submittedName>
</protein>
<dbReference type="AlphaFoldDB" id="A0A162UR56"/>
<dbReference type="VEuPathDB" id="FungiDB:PHYBLDRAFT_141443"/>
<dbReference type="EMBL" id="KV440974">
    <property type="protein sequence ID" value="OAD77562.1"/>
    <property type="molecule type" value="Genomic_DNA"/>
</dbReference>
<sequence length="98" mass="10959">MDTRKIWTLSGEGNVIVIIPIFKNFGVMAGSLSGSWRLDRDVYGLPMDDFRVPGINRKLLDGILTNEAKTLAIMLESSRSEDIASHNIDDTYKQLKST</sequence>
<dbReference type="RefSeq" id="XP_018295602.1">
    <property type="nucleotide sequence ID" value="XM_018430594.1"/>
</dbReference>